<dbReference type="PANTHER" id="PTHR46720">
    <property type="entry name" value="HYDROXYLASE, PUTATIVE (AFU_ORTHOLOGUE AFUA_3G01460)-RELATED"/>
    <property type="match status" value="1"/>
</dbReference>
<evidence type="ECO:0000313" key="8">
    <source>
        <dbReference type="EMBL" id="KAH7324816.1"/>
    </source>
</evidence>
<dbReference type="Gene3D" id="3.50.50.60">
    <property type="entry name" value="FAD/NAD(P)-binding domain"/>
    <property type="match status" value="1"/>
</dbReference>
<evidence type="ECO:0000313" key="9">
    <source>
        <dbReference type="Proteomes" id="UP000813444"/>
    </source>
</evidence>
<evidence type="ECO:0000256" key="3">
    <source>
        <dbReference type="ARBA" id="ARBA00022630"/>
    </source>
</evidence>
<dbReference type="GO" id="GO:0044550">
    <property type="term" value="P:secondary metabolite biosynthetic process"/>
    <property type="evidence" value="ECO:0007669"/>
    <property type="project" value="TreeGrafter"/>
</dbReference>
<comment type="caution">
    <text evidence="8">The sequence shown here is derived from an EMBL/GenBank/DDBJ whole genome shotgun (WGS) entry which is preliminary data.</text>
</comment>
<keyword evidence="5" id="KW-0560">Oxidoreductase</keyword>
<evidence type="ECO:0000256" key="5">
    <source>
        <dbReference type="ARBA" id="ARBA00023002"/>
    </source>
</evidence>
<dbReference type="InterPro" id="IPR051104">
    <property type="entry name" value="FAD_monoxygenase"/>
</dbReference>
<feature type="domain" description="FAD-binding" evidence="7">
    <location>
        <begin position="6"/>
        <end position="366"/>
    </location>
</feature>
<sequence>MANDTVRVAIIGGGLAGATLANALYKLPHIAVNVFESAPEFSERGAAVGLSTNAQAALQESVESLKEVLQKAGSVPIASTRLMIGSGPGAGSLLLDFAGMESEPELIVHRASLLRELLAPLPKDILHPNKKLTKIDTSGDGVTITFEDDTVSQFDAVIGADGVFGTVRSHVVKSDQDQDFSASPGGFWDCRVLAPFDIAKATLGEELFKLDRQYGWLGDGAFIMHDVLENGTLVQMVISAVERDPPKDRKRPLTREFLESTLSSWMEGPIAKGVIDLILEQPNPQGYSQWEHKQTPTYAKGRVCIIGDAAHATTPWQGAGAGQAFEDVMVLAALLKNRVTSPKDIDAAFLAYDAVRRPRGQQVVDSSRGTGTILCGMDPEAGLDPAKLMPALGPRWAFLELDPKAHIAAALEKVAEFS</sequence>
<keyword evidence="9" id="KW-1185">Reference proteome</keyword>
<evidence type="ECO:0000256" key="6">
    <source>
        <dbReference type="ARBA" id="ARBA00023033"/>
    </source>
</evidence>
<evidence type="ECO:0000256" key="1">
    <source>
        <dbReference type="ARBA" id="ARBA00001974"/>
    </source>
</evidence>
<dbReference type="PANTHER" id="PTHR46720:SF3">
    <property type="entry name" value="FAD-BINDING DOMAIN-CONTAINING PROTEIN-RELATED"/>
    <property type="match status" value="1"/>
</dbReference>
<dbReference type="InterPro" id="IPR036188">
    <property type="entry name" value="FAD/NAD-bd_sf"/>
</dbReference>
<dbReference type="PRINTS" id="PR00420">
    <property type="entry name" value="RNGMNOXGNASE"/>
</dbReference>
<dbReference type="Proteomes" id="UP000813444">
    <property type="component" value="Unassembled WGS sequence"/>
</dbReference>
<reference evidence="8" key="1">
    <citation type="journal article" date="2021" name="Nat. Commun.">
        <title>Genetic determinants of endophytism in the Arabidopsis root mycobiome.</title>
        <authorList>
            <person name="Mesny F."/>
            <person name="Miyauchi S."/>
            <person name="Thiergart T."/>
            <person name="Pickel B."/>
            <person name="Atanasova L."/>
            <person name="Karlsson M."/>
            <person name="Huettel B."/>
            <person name="Barry K.W."/>
            <person name="Haridas S."/>
            <person name="Chen C."/>
            <person name="Bauer D."/>
            <person name="Andreopoulos W."/>
            <person name="Pangilinan J."/>
            <person name="LaButti K."/>
            <person name="Riley R."/>
            <person name="Lipzen A."/>
            <person name="Clum A."/>
            <person name="Drula E."/>
            <person name="Henrissat B."/>
            <person name="Kohler A."/>
            <person name="Grigoriev I.V."/>
            <person name="Martin F.M."/>
            <person name="Hacquard S."/>
        </authorList>
    </citation>
    <scope>NUCLEOTIDE SEQUENCE</scope>
    <source>
        <strain evidence="8">MPI-CAGE-CH-0235</strain>
    </source>
</reference>
<evidence type="ECO:0000259" key="7">
    <source>
        <dbReference type="Pfam" id="PF01494"/>
    </source>
</evidence>
<dbReference type="OrthoDB" id="417877at2759"/>
<dbReference type="GO" id="GO:0071949">
    <property type="term" value="F:FAD binding"/>
    <property type="evidence" value="ECO:0007669"/>
    <property type="project" value="InterPro"/>
</dbReference>
<dbReference type="GO" id="GO:0004497">
    <property type="term" value="F:monooxygenase activity"/>
    <property type="evidence" value="ECO:0007669"/>
    <property type="project" value="UniProtKB-KW"/>
</dbReference>
<comment type="similarity">
    <text evidence="2">Belongs to the paxM FAD-dependent monooxygenase family.</text>
</comment>
<dbReference type="EMBL" id="JAGPNK010000003">
    <property type="protein sequence ID" value="KAH7324816.1"/>
    <property type="molecule type" value="Genomic_DNA"/>
</dbReference>
<keyword evidence="3" id="KW-0285">Flavoprotein</keyword>
<name>A0A8K0T1D0_9HYPO</name>
<dbReference type="Pfam" id="PF01494">
    <property type="entry name" value="FAD_binding_3"/>
    <property type="match status" value="1"/>
</dbReference>
<comment type="cofactor">
    <cofactor evidence="1">
        <name>FAD</name>
        <dbReference type="ChEBI" id="CHEBI:57692"/>
    </cofactor>
</comment>
<accession>A0A8K0T1D0</accession>
<keyword evidence="6" id="KW-0503">Monooxygenase</keyword>
<protein>
    <submittedName>
        <fullName evidence="8">Salicylate hydroxylase</fullName>
    </submittedName>
</protein>
<dbReference type="AlphaFoldDB" id="A0A8K0T1D0"/>
<evidence type="ECO:0000256" key="4">
    <source>
        <dbReference type="ARBA" id="ARBA00022827"/>
    </source>
</evidence>
<organism evidence="8 9">
    <name type="scientific">Stachybotrys elegans</name>
    <dbReference type="NCBI Taxonomy" id="80388"/>
    <lineage>
        <taxon>Eukaryota</taxon>
        <taxon>Fungi</taxon>
        <taxon>Dikarya</taxon>
        <taxon>Ascomycota</taxon>
        <taxon>Pezizomycotina</taxon>
        <taxon>Sordariomycetes</taxon>
        <taxon>Hypocreomycetidae</taxon>
        <taxon>Hypocreales</taxon>
        <taxon>Stachybotryaceae</taxon>
        <taxon>Stachybotrys</taxon>
    </lineage>
</organism>
<evidence type="ECO:0000256" key="2">
    <source>
        <dbReference type="ARBA" id="ARBA00007992"/>
    </source>
</evidence>
<dbReference type="InterPro" id="IPR002938">
    <property type="entry name" value="FAD-bd"/>
</dbReference>
<proteinExistence type="inferred from homology"/>
<keyword evidence="4" id="KW-0274">FAD</keyword>
<gene>
    <name evidence="8" type="ORF">B0I35DRAFT_425010</name>
</gene>
<dbReference type="SUPFAM" id="SSF51905">
    <property type="entry name" value="FAD/NAD(P)-binding domain"/>
    <property type="match status" value="1"/>
</dbReference>